<comment type="function">
    <text evidence="5">Acts as a sulfur carrier required for 2-thiolation of mcm(5)S(2)U at tRNA wobble positions of cytosolic tRNA(Lys), tRNA(Glu) and tRNA(Gln). Serves as sulfur donor in tRNA 2-thiolation reaction by being thiocarboxylated (-COSH) at its C-terminus by the MOCS3 homolog UBA4. The sulfur is then transferred to tRNA to form 2-thiolation of mcm(5)S(2)U. Prior mcm(5) tRNA modification by the elongator complex is required for 2-thiolation. Also acts as a ubiquitin-like protein (UBL) that is covalently conjugated via an isopeptide bond to lysine residues of target proteins such as AHP1. The thiocarboxylated form serves as substrate for conjugation and oxidative stress specifically induces the formation of UBL-protein conjugates.</text>
</comment>
<keyword evidence="3 5" id="KW-0819">tRNA processing</keyword>
<comment type="caution">
    <text evidence="5">Lacks conserved residue(s) required for the propagation of feature annotation.</text>
</comment>
<comment type="PTM">
    <text evidence="5">C-terminal thiocarboxylation occurs in 2 steps, it is first acyl-adenylated (-COAMP) via the hesA/moeB/thiF part of UBA4, then thiocarboxylated (-COSH) via the rhodanese domain of UBA4.</text>
</comment>
<comment type="pathway">
    <text evidence="5 6">tRNA modification; 5-methoxycarbonylmethyl-2-thiouridine-tRNA biosynthesis.</text>
</comment>
<evidence type="ECO:0000256" key="4">
    <source>
        <dbReference type="ARBA" id="ARBA00022786"/>
    </source>
</evidence>
<organism evidence="7 8">
    <name type="scientific">Cyberlindnera fabianii</name>
    <name type="common">Yeast</name>
    <name type="synonym">Hansenula fabianii</name>
    <dbReference type="NCBI Taxonomy" id="36022"/>
    <lineage>
        <taxon>Eukaryota</taxon>
        <taxon>Fungi</taxon>
        <taxon>Dikarya</taxon>
        <taxon>Ascomycota</taxon>
        <taxon>Saccharomycotina</taxon>
        <taxon>Saccharomycetes</taxon>
        <taxon>Phaffomycetales</taxon>
        <taxon>Phaffomycetaceae</taxon>
        <taxon>Cyberlindnera</taxon>
    </lineage>
</organism>
<comment type="subcellular location">
    <subcellularLocation>
        <location evidence="5 6">Cytoplasm</location>
    </subcellularLocation>
</comment>
<dbReference type="Pfam" id="PF09138">
    <property type="entry name" value="Urm1"/>
    <property type="match status" value="1"/>
</dbReference>
<dbReference type="GO" id="GO:0034227">
    <property type="term" value="P:tRNA thio-modification"/>
    <property type="evidence" value="ECO:0007669"/>
    <property type="project" value="UniProtKB-UniRule"/>
</dbReference>
<sequence length="132" mass="15019">MSVDIKVEFLGGLDVIFESERYHKVKLNEKDDGSPLILRDLIHHISTKMIKDEKDVCVFLENGTIRPGILTLINDADWELEGEEEYELESGDVISFTSTLHDLFYVSKLGQSAPEKTLARPICGWCKCDIEM</sequence>
<keyword evidence="1 5" id="KW-0963">Cytoplasm</keyword>
<dbReference type="AlphaFoldDB" id="A0A1V2KZR9"/>
<dbReference type="EMBL" id="MPUK01000013">
    <property type="protein sequence ID" value="ONH65149.1"/>
    <property type="molecule type" value="Genomic_DNA"/>
</dbReference>
<evidence type="ECO:0000313" key="7">
    <source>
        <dbReference type="EMBL" id="ONH65149.1"/>
    </source>
</evidence>
<dbReference type="InterPro" id="IPR015221">
    <property type="entry name" value="Urm1"/>
</dbReference>
<keyword evidence="2 5" id="KW-1017">Isopeptide bond</keyword>
<dbReference type="UniPathway" id="UPA00988"/>
<evidence type="ECO:0000256" key="6">
    <source>
        <dbReference type="RuleBase" id="RU361182"/>
    </source>
</evidence>
<keyword evidence="8" id="KW-1185">Reference proteome</keyword>
<comment type="caution">
    <text evidence="7">The sequence shown here is derived from an EMBL/GenBank/DDBJ whole genome shotgun (WGS) entry which is preliminary data.</text>
</comment>
<evidence type="ECO:0000313" key="8">
    <source>
        <dbReference type="Proteomes" id="UP000189513"/>
    </source>
</evidence>
<dbReference type="PANTHER" id="PTHR14986">
    <property type="entry name" value="RURM1 PROTEIN"/>
    <property type="match status" value="1"/>
</dbReference>
<keyword evidence="4 5" id="KW-0833">Ubl conjugation pathway</keyword>
<dbReference type="STRING" id="36022.A0A1V2KZR9"/>
<dbReference type="HAMAP" id="MF_03048">
    <property type="entry name" value="Urm1"/>
    <property type="match status" value="1"/>
</dbReference>
<protein>
    <recommendedName>
        <fullName evidence="5 6">Ubiquitin-related modifier 1</fullName>
    </recommendedName>
</protein>
<name>A0A1V2KZR9_CYBFA</name>
<gene>
    <name evidence="5" type="primary">URM1</name>
    <name evidence="7" type="ORF">BON22_5019</name>
</gene>
<reference evidence="8" key="1">
    <citation type="journal article" date="2017" name="Genome Announc.">
        <title>Genome sequences of Cyberlindnera fabianii 65, Pichia kudriavzevii 129, and Saccharomyces cerevisiae 131 isolated from fermented masau fruits in Zimbabwe.</title>
        <authorList>
            <person name="van Rijswijck I.M.H."/>
            <person name="Derks M.F.L."/>
            <person name="Abee T."/>
            <person name="de Ridder D."/>
            <person name="Smid E.J."/>
        </authorList>
    </citation>
    <scope>NUCLEOTIDE SEQUENCE [LARGE SCALE GENOMIC DNA]</scope>
    <source>
        <strain evidence="8">65</strain>
    </source>
</reference>
<proteinExistence type="inferred from homology"/>
<dbReference type="InterPro" id="IPR016155">
    <property type="entry name" value="Mopterin_synth/thiamin_S_b"/>
</dbReference>
<dbReference type="VEuPathDB" id="FungiDB:BON22_5019"/>
<dbReference type="Proteomes" id="UP000189513">
    <property type="component" value="Unassembled WGS sequence"/>
</dbReference>
<dbReference type="SUPFAM" id="SSF54285">
    <property type="entry name" value="MoaD/ThiS"/>
    <property type="match status" value="1"/>
</dbReference>
<evidence type="ECO:0000256" key="3">
    <source>
        <dbReference type="ARBA" id="ARBA00022694"/>
    </source>
</evidence>
<comment type="similarity">
    <text evidence="5 6">Belongs to the URM1 family.</text>
</comment>
<evidence type="ECO:0000256" key="1">
    <source>
        <dbReference type="ARBA" id="ARBA00022490"/>
    </source>
</evidence>
<dbReference type="OMA" id="DYELQPN"/>
<dbReference type="GO" id="GO:0002098">
    <property type="term" value="P:tRNA wobble uridine modification"/>
    <property type="evidence" value="ECO:0007669"/>
    <property type="project" value="UniProtKB-UniRule"/>
</dbReference>
<dbReference type="Gene3D" id="3.10.20.30">
    <property type="match status" value="1"/>
</dbReference>
<evidence type="ECO:0000256" key="5">
    <source>
        <dbReference type="HAMAP-Rule" id="MF_03048"/>
    </source>
</evidence>
<evidence type="ECO:0000256" key="2">
    <source>
        <dbReference type="ARBA" id="ARBA00022499"/>
    </source>
</evidence>
<accession>A0A1V2KZR9</accession>
<dbReference type="InterPro" id="IPR012675">
    <property type="entry name" value="Beta-grasp_dom_sf"/>
</dbReference>
<dbReference type="GO" id="GO:0032447">
    <property type="term" value="P:protein urmylation"/>
    <property type="evidence" value="ECO:0007669"/>
    <property type="project" value="UniProtKB-UniRule"/>
</dbReference>
<dbReference type="GO" id="GO:0005829">
    <property type="term" value="C:cytosol"/>
    <property type="evidence" value="ECO:0007669"/>
    <property type="project" value="UniProtKB-UniRule"/>
</dbReference>